<dbReference type="AlphaFoldDB" id="A0A934UY67"/>
<dbReference type="InterPro" id="IPR036188">
    <property type="entry name" value="FAD/NAD-bd_sf"/>
</dbReference>
<dbReference type="RefSeq" id="WP_200132336.1">
    <property type="nucleotide sequence ID" value="NZ_JAEHOI010000007.1"/>
</dbReference>
<protein>
    <recommendedName>
        <fullName evidence="3">Protoporphyrinogen oxidase</fullName>
    </recommendedName>
</protein>
<accession>A0A934UY67</accession>
<gene>
    <name evidence="1" type="ORF">JD292_08600</name>
</gene>
<evidence type="ECO:0000313" key="2">
    <source>
        <dbReference type="Proteomes" id="UP000618733"/>
    </source>
</evidence>
<dbReference type="Proteomes" id="UP000618733">
    <property type="component" value="Unassembled WGS sequence"/>
</dbReference>
<evidence type="ECO:0008006" key="3">
    <source>
        <dbReference type="Google" id="ProtNLM"/>
    </source>
</evidence>
<name>A0A934UY67_9MICO</name>
<evidence type="ECO:0000313" key="1">
    <source>
        <dbReference type="EMBL" id="MBK0422133.1"/>
    </source>
</evidence>
<dbReference type="SUPFAM" id="SSF51905">
    <property type="entry name" value="FAD/NAD(P)-binding domain"/>
    <property type="match status" value="1"/>
</dbReference>
<dbReference type="EMBL" id="JAEHOI010000007">
    <property type="protein sequence ID" value="MBK0422133.1"/>
    <property type="molecule type" value="Genomic_DNA"/>
</dbReference>
<keyword evidence="2" id="KW-1185">Reference proteome</keyword>
<proteinExistence type="predicted"/>
<dbReference type="Gene3D" id="1.10.3110.10">
    <property type="entry name" value="protoporphyrinogen ix oxidase, domain 3"/>
    <property type="match status" value="1"/>
</dbReference>
<organism evidence="1 2">
    <name type="scientific">Leucobacter edaphi</name>
    <dbReference type="NCBI Taxonomy" id="2796472"/>
    <lineage>
        <taxon>Bacteria</taxon>
        <taxon>Bacillati</taxon>
        <taxon>Actinomycetota</taxon>
        <taxon>Actinomycetes</taxon>
        <taxon>Micrococcales</taxon>
        <taxon>Microbacteriaceae</taxon>
        <taxon>Leucobacter</taxon>
    </lineage>
</organism>
<sequence length="457" mass="46859">MVDVQVIGTGAAELAAALELAEVGLRIRVSPAPGDDEAWAALPSSGVADPDSALRGFLAHVAAPLAEGGPGVPAADPVESPIKPVLLRSSRGEWVPQPTPEVLGIPAVPMSADTLAVLGGGASTRAYLDRVKPLLTIGKTRSVGALVQSRMGKGALERLVEPIVRERYGVSAADVDMAIAAPGLNEDLTVIGTLSGAVLAYAERDVARETHVRPAGGWAALREALLARLALYEVEFTEQPVVDARHAVEGWTIVSERGVEGTVGALVVGVDPFGGELPGLAGDLGELSPRSARLRVRAAIEDPGLPEMDPARDALDALEVADTGGTGAPWSVRLGSDGAGGWFAEATSAATPYAAPTAGAVQGRHATARELEWATAAIGHAEARLSGAGLDSHRAVAPYVTTEERDAEASRLAVWRAARDETLPVGPALHGGDLAAAIADARSAAIALRRRLTGIAD</sequence>
<comment type="caution">
    <text evidence="1">The sequence shown here is derived from an EMBL/GenBank/DDBJ whole genome shotgun (WGS) entry which is preliminary data.</text>
</comment>
<reference evidence="1" key="1">
    <citation type="submission" date="2020-12" db="EMBL/GenBank/DDBJ databases">
        <title>Leucobacter sp. CAS2, isolated from Chromium sludge.</title>
        <authorList>
            <person name="Xu Z."/>
        </authorList>
    </citation>
    <scope>NUCLEOTIDE SEQUENCE</scope>
    <source>
        <strain evidence="1">CSA2</strain>
    </source>
</reference>
<dbReference type="Gene3D" id="3.50.50.60">
    <property type="entry name" value="FAD/NAD(P)-binding domain"/>
    <property type="match status" value="1"/>
</dbReference>
<dbReference type="Gene3D" id="3.90.660.20">
    <property type="entry name" value="Protoporphyrinogen oxidase, mitochondrial, domain 2"/>
    <property type="match status" value="1"/>
</dbReference>